<evidence type="ECO:0000256" key="3">
    <source>
        <dbReference type="ARBA" id="ARBA00022737"/>
    </source>
</evidence>
<dbReference type="SUPFAM" id="SSF117281">
    <property type="entry name" value="Kelch motif"/>
    <property type="match status" value="1"/>
</dbReference>
<dbReference type="SUPFAM" id="SSF49265">
    <property type="entry name" value="Fibronectin type III"/>
    <property type="match status" value="1"/>
</dbReference>
<dbReference type="Pfam" id="PF13854">
    <property type="entry name" value="Kelch_HCF"/>
    <property type="match status" value="1"/>
</dbReference>
<dbReference type="GO" id="GO:0035097">
    <property type="term" value="C:histone methyltransferase complex"/>
    <property type="evidence" value="ECO:0007669"/>
    <property type="project" value="TreeGrafter"/>
</dbReference>
<reference evidence="7 8" key="1">
    <citation type="submission" date="2013-05" db="EMBL/GenBank/DDBJ databases">
        <title>Draft genome of the parasitic nematode Anyclostoma ceylanicum.</title>
        <authorList>
            <person name="Mitreva M."/>
        </authorList>
    </citation>
    <scope>NUCLEOTIDE SEQUENCE [LARGE SCALE GENOMIC DNA]</scope>
</reference>
<evidence type="ECO:0000313" key="7">
    <source>
        <dbReference type="EMBL" id="EPB69906.1"/>
    </source>
</evidence>
<evidence type="ECO:0000313" key="8">
    <source>
        <dbReference type="Proteomes" id="UP000054495"/>
    </source>
</evidence>
<dbReference type="InterPro" id="IPR015915">
    <property type="entry name" value="Kelch-typ_b-propeller"/>
</dbReference>
<keyword evidence="4" id="KW-0539">Nucleus</keyword>
<feature type="compositionally biased region" description="Polar residues" evidence="5">
    <location>
        <begin position="478"/>
        <end position="496"/>
    </location>
</feature>
<keyword evidence="8" id="KW-1185">Reference proteome</keyword>
<feature type="region of interest" description="Disordered" evidence="5">
    <location>
        <begin position="386"/>
        <end position="602"/>
    </location>
</feature>
<keyword evidence="2" id="KW-0880">Kelch repeat</keyword>
<dbReference type="InterPro" id="IPR059124">
    <property type="entry name" value="Kelch_HCF"/>
</dbReference>
<accession>A0A0D6LJ04</accession>
<feature type="compositionally biased region" description="Low complexity" evidence="5">
    <location>
        <begin position="455"/>
        <end position="469"/>
    </location>
</feature>
<feature type="compositionally biased region" description="Polar residues" evidence="5">
    <location>
        <begin position="386"/>
        <end position="415"/>
    </location>
</feature>
<dbReference type="CDD" id="cd00063">
    <property type="entry name" value="FN3"/>
    <property type="match status" value="1"/>
</dbReference>
<comment type="subcellular location">
    <subcellularLocation>
        <location evidence="1">Nucleus</location>
    </subcellularLocation>
</comment>
<dbReference type="InterPro" id="IPR003961">
    <property type="entry name" value="FN3_dom"/>
</dbReference>
<dbReference type="GO" id="GO:0003713">
    <property type="term" value="F:transcription coactivator activity"/>
    <property type="evidence" value="ECO:0007669"/>
    <property type="project" value="TreeGrafter"/>
</dbReference>
<proteinExistence type="predicted"/>
<name>A0A0D6LJ04_9BILA</name>
<dbReference type="Gene3D" id="2.120.10.80">
    <property type="entry name" value="Kelch-type beta propeller"/>
    <property type="match status" value="2"/>
</dbReference>
<feature type="compositionally biased region" description="Polar residues" evidence="5">
    <location>
        <begin position="591"/>
        <end position="602"/>
    </location>
</feature>
<gene>
    <name evidence="7" type="ORF">ANCCEY_10997</name>
</gene>
<feature type="compositionally biased region" description="Low complexity" evidence="5">
    <location>
        <begin position="507"/>
        <end position="526"/>
    </location>
</feature>
<sequence>MEEGGQLLRTLPTINVLKVFRPRHGHRAVAIKDLMIVFGGGNEGIVDELHVYNTTTKQWFIPSVRGEIPSGCAAYGIVCNCTHIYMFGGMVEYGRYTNDLYELQASRWEWRKLRPRPPRSGGSGPCPRLGHSFSLASTQVCYLFGGLANQSPDPKQNNPVYLDDLFTLDVRGPAGSFQWEQPVTYGPHPPPRESHSAVVFEGSNGRQLVIYGGMNGCRLNDLWILHLDTMTWDNPMVPMLEGGNDTEIKEWKCTNDLSCLNLDTMVWESTSHVFDASRQLNSIGKSPSLPAQKMLVPRGPAAGGVMKVVRGTGPGQQILRVVRPIPGVAGASTMPAVVKPGPGAKTIFVSKGGTQQKLMYVQGGVPVGAPAVVLARGGATMAGGVDQQSSLPIAPHQQPSISTQGTTYTAPSNSRQNDEATLPQNLFDELPIDEQSPPSPPKQRGLENDNPPVPTSVASTPSEPPQLSEPLERPDSQEAPQDPQSSCQPSTSTETQPVVPADPTQRSTNSVDTTSSQSTSEVQEPQQRPKVESAPGVSDPELARPTTDDQSNDSQEQDQNQASFPADPPVANQAAESSSSEMAAQQEQMDTRNPQMAAQQVPASVDQNFASRLQREPGEPSMNQSVPVQQSVRASPDEEIWFDVGIIKGTSCVVTHYFLHGDQSLESTYGTCLPGFPGAPSSIKITKGQDGAQLTWEPPQNVAGSISEYSVYLAVRNTSGASDNQLAFMRSLTKPFLMFLSNVF</sequence>
<dbReference type="PANTHER" id="PTHR46003">
    <property type="entry name" value="HOST CELL FACTOR"/>
    <property type="match status" value="1"/>
</dbReference>
<evidence type="ECO:0000256" key="2">
    <source>
        <dbReference type="ARBA" id="ARBA00022441"/>
    </source>
</evidence>
<protein>
    <submittedName>
        <fullName evidence="7">Kelch repeat protein</fullName>
    </submittedName>
</protein>
<keyword evidence="3" id="KW-0677">Repeat</keyword>
<dbReference type="AlphaFoldDB" id="A0A0D6LJ04"/>
<feature type="compositionally biased region" description="Low complexity" evidence="5">
    <location>
        <begin position="548"/>
        <end position="561"/>
    </location>
</feature>
<feature type="compositionally biased region" description="Low complexity" evidence="5">
    <location>
        <begin position="573"/>
        <end position="588"/>
    </location>
</feature>
<dbReference type="GO" id="GO:0006338">
    <property type="term" value="P:chromatin remodeling"/>
    <property type="evidence" value="ECO:0007669"/>
    <property type="project" value="TreeGrafter"/>
</dbReference>
<dbReference type="Gene3D" id="2.60.40.10">
    <property type="entry name" value="Immunoglobulins"/>
    <property type="match status" value="1"/>
</dbReference>
<dbReference type="InterPro" id="IPR013783">
    <property type="entry name" value="Ig-like_fold"/>
</dbReference>
<organism evidence="7 8">
    <name type="scientific">Ancylostoma ceylanicum</name>
    <dbReference type="NCBI Taxonomy" id="53326"/>
    <lineage>
        <taxon>Eukaryota</taxon>
        <taxon>Metazoa</taxon>
        <taxon>Ecdysozoa</taxon>
        <taxon>Nematoda</taxon>
        <taxon>Chromadorea</taxon>
        <taxon>Rhabditida</taxon>
        <taxon>Rhabditina</taxon>
        <taxon>Rhabditomorpha</taxon>
        <taxon>Strongyloidea</taxon>
        <taxon>Ancylostomatidae</taxon>
        <taxon>Ancylostomatinae</taxon>
        <taxon>Ancylostoma</taxon>
    </lineage>
</organism>
<feature type="domain" description="Host cell factor Kelch-repeats" evidence="6">
    <location>
        <begin position="19"/>
        <end position="237"/>
    </location>
</feature>
<dbReference type="InterPro" id="IPR036116">
    <property type="entry name" value="FN3_sf"/>
</dbReference>
<dbReference type="Proteomes" id="UP000054495">
    <property type="component" value="Unassembled WGS sequence"/>
</dbReference>
<evidence type="ECO:0000259" key="6">
    <source>
        <dbReference type="Pfam" id="PF13854"/>
    </source>
</evidence>
<evidence type="ECO:0000256" key="4">
    <source>
        <dbReference type="ARBA" id="ARBA00023242"/>
    </source>
</evidence>
<dbReference type="PANTHER" id="PTHR46003:SF1">
    <property type="entry name" value="HOST CELL FACTOR"/>
    <property type="match status" value="1"/>
</dbReference>
<dbReference type="EMBL" id="KE125242">
    <property type="protein sequence ID" value="EPB69906.1"/>
    <property type="molecule type" value="Genomic_DNA"/>
</dbReference>
<evidence type="ECO:0000256" key="1">
    <source>
        <dbReference type="ARBA" id="ARBA00004123"/>
    </source>
</evidence>
<dbReference type="InterPro" id="IPR043536">
    <property type="entry name" value="HCF1/2"/>
</dbReference>
<evidence type="ECO:0000256" key="5">
    <source>
        <dbReference type="SAM" id="MobiDB-lite"/>
    </source>
</evidence>